<reference evidence="1" key="1">
    <citation type="journal article" date="2020" name="Nature">
        <title>Giant virus diversity and host interactions through global metagenomics.</title>
        <authorList>
            <person name="Schulz F."/>
            <person name="Roux S."/>
            <person name="Paez-Espino D."/>
            <person name="Jungbluth S."/>
            <person name="Walsh D.A."/>
            <person name="Denef V.J."/>
            <person name="McMahon K.D."/>
            <person name="Konstantinidis K.T."/>
            <person name="Eloe-Fadrosh E.A."/>
            <person name="Kyrpides N.C."/>
            <person name="Woyke T."/>
        </authorList>
    </citation>
    <scope>NUCLEOTIDE SEQUENCE</scope>
    <source>
        <strain evidence="1">GVMAG-M-3300023179-97</strain>
    </source>
</reference>
<dbReference type="EMBL" id="MN739945">
    <property type="protein sequence ID" value="QHT79065.1"/>
    <property type="molecule type" value="Genomic_DNA"/>
</dbReference>
<sequence>MSSSGNFNTIYFQNAFPLSTITAGYPPLTMLAVGNNGFLKPYTFNQYQRACGVQDTSTITSGISSYVDTQISSTTNIISLNTSNITSTLNILDSNIKYNGKTYFYSIGTSKDFISTYNGNYPQGPIGIKINDITIPLNAQSLINSGNYVVNVNLQYSIYVSTTSLQIPSFTWVSTLGAFNSLNTNTPGVSVTSRIGNNQYSQINSSLTFLPYSIINTTQQIPNNTSKFRVEFWLSNTGSTLPDATVPYFDIYMPANNNISFTLIPTTSYSSF</sequence>
<organism evidence="1">
    <name type="scientific">viral metagenome</name>
    <dbReference type="NCBI Taxonomy" id="1070528"/>
    <lineage>
        <taxon>unclassified sequences</taxon>
        <taxon>metagenomes</taxon>
        <taxon>organismal metagenomes</taxon>
    </lineage>
</organism>
<name>A0A6C0HFY4_9ZZZZ</name>
<accession>A0A6C0HFY4</accession>
<dbReference type="AlphaFoldDB" id="A0A6C0HFY4"/>
<protein>
    <submittedName>
        <fullName evidence="1">Uncharacterized protein</fullName>
    </submittedName>
</protein>
<evidence type="ECO:0000313" key="1">
    <source>
        <dbReference type="EMBL" id="QHT79065.1"/>
    </source>
</evidence>
<proteinExistence type="predicted"/>